<keyword evidence="3" id="KW-1185">Reference proteome</keyword>
<dbReference type="Proteomes" id="UP000232323">
    <property type="component" value="Unassembled WGS sequence"/>
</dbReference>
<feature type="compositionally biased region" description="Basic and acidic residues" evidence="1">
    <location>
        <begin position="117"/>
        <end position="135"/>
    </location>
</feature>
<dbReference type="Gene3D" id="1.25.70.10">
    <property type="entry name" value="Transcription termination factor 3, mitochondrial"/>
    <property type="match status" value="1"/>
</dbReference>
<protein>
    <submittedName>
        <fullName evidence="2">Uncharacterized protein</fullName>
    </submittedName>
</protein>
<feature type="region of interest" description="Disordered" evidence="1">
    <location>
        <begin position="270"/>
        <end position="294"/>
    </location>
</feature>
<feature type="compositionally biased region" description="Polar residues" evidence="1">
    <location>
        <begin position="72"/>
        <end position="86"/>
    </location>
</feature>
<feature type="compositionally biased region" description="Polar residues" evidence="1">
    <location>
        <begin position="136"/>
        <end position="158"/>
    </location>
</feature>
<feature type="region of interest" description="Disordered" evidence="1">
    <location>
        <begin position="314"/>
        <end position="345"/>
    </location>
</feature>
<evidence type="ECO:0000256" key="1">
    <source>
        <dbReference type="SAM" id="MobiDB-lite"/>
    </source>
</evidence>
<feature type="region of interest" description="Disordered" evidence="1">
    <location>
        <begin position="72"/>
        <end position="158"/>
    </location>
</feature>
<dbReference type="EMBL" id="BEGY01000044">
    <property type="protein sequence ID" value="GAX79582.1"/>
    <property type="molecule type" value="Genomic_DNA"/>
</dbReference>
<accession>A0A250X9P3</accession>
<feature type="compositionally biased region" description="Polar residues" evidence="1">
    <location>
        <begin position="94"/>
        <end position="111"/>
    </location>
</feature>
<dbReference type="OrthoDB" id="10680367at2759"/>
<evidence type="ECO:0000313" key="2">
    <source>
        <dbReference type="EMBL" id="GAX79582.1"/>
    </source>
</evidence>
<dbReference type="InterPro" id="IPR038538">
    <property type="entry name" value="MTERF_sf"/>
</dbReference>
<comment type="caution">
    <text evidence="2">The sequence shown here is derived from an EMBL/GenBank/DDBJ whole genome shotgun (WGS) entry which is preliminary data.</text>
</comment>
<evidence type="ECO:0000313" key="3">
    <source>
        <dbReference type="Proteomes" id="UP000232323"/>
    </source>
</evidence>
<feature type="compositionally biased region" description="Polar residues" evidence="1">
    <location>
        <begin position="335"/>
        <end position="345"/>
    </location>
</feature>
<dbReference type="AlphaFoldDB" id="A0A250X9P3"/>
<name>A0A250X9P3_9CHLO</name>
<gene>
    <name evidence="2" type="ORF">CEUSTIGMA_g7023.t1</name>
</gene>
<organism evidence="2 3">
    <name type="scientific">Chlamydomonas eustigma</name>
    <dbReference type="NCBI Taxonomy" id="1157962"/>
    <lineage>
        <taxon>Eukaryota</taxon>
        <taxon>Viridiplantae</taxon>
        <taxon>Chlorophyta</taxon>
        <taxon>core chlorophytes</taxon>
        <taxon>Chlorophyceae</taxon>
        <taxon>CS clade</taxon>
        <taxon>Chlamydomonadales</taxon>
        <taxon>Chlamydomonadaceae</taxon>
        <taxon>Chlamydomonas</taxon>
    </lineage>
</organism>
<reference evidence="2 3" key="1">
    <citation type="submission" date="2017-08" db="EMBL/GenBank/DDBJ databases">
        <title>Acidophilic green algal genome provides insights into adaptation to an acidic environment.</title>
        <authorList>
            <person name="Hirooka S."/>
            <person name="Hirose Y."/>
            <person name="Kanesaki Y."/>
            <person name="Higuchi S."/>
            <person name="Fujiwara T."/>
            <person name="Onuma R."/>
            <person name="Era A."/>
            <person name="Ohbayashi R."/>
            <person name="Uzuka A."/>
            <person name="Nozaki H."/>
            <person name="Yoshikawa H."/>
            <person name="Miyagishima S.Y."/>
        </authorList>
    </citation>
    <scope>NUCLEOTIDE SEQUENCE [LARGE SCALE GENOMIC DNA]</scope>
    <source>
        <strain evidence="2 3">NIES-2499</strain>
    </source>
</reference>
<sequence>MGPDSMAQASPDSHTYRSLPSVESTIIGSRNSQEHGPTCREGRLIADQLMVTDRARMNPVYRMIRKKELQYNQGLRRQESSSTGTARKQIEAPSDTSVFGNKSNNDFQTLQEPLGVVRERTAGVRDERRHTHETDLNGQESSRNAPRTHSGSRSSSQVYFQKHPNVAASSMINDDNMASERSRLNPVYRLIRKTELQYKHGMQRPDAWQSLRGPGPALGSQAAAAAAEDGSRMAGCCLLEVTRPSKRYTRVSSFPPTTSIGQHVLSLDMDDESVGNKGEGGISAPRPESPELTPKGKFGYAGVYGEAAAFKVVPRGKSRRQSASDQGSDEVIMNQLDSASTGQYANSSTGRMGYMAADQYDGNASNERALGVDSPAVPGAVFGRTSAATGSDEDSPAVASKMVLESEIVSDKARMNPVFRLIRKKELQMRLYGSSSSMPAPLLGGFLGGLEEVLSGLDPFGSSLVSDPEPYLAVALDPGPASITSTTHAVHGGAESPRIITASFSETTLGKTDGKISPAIKSMLVPQAMSSRYSGASMSDEEAYPPQGFDMPLSEVVTCSINQHGTDQGREIKPDTSVNKSSLQQPVCTGIPGVDRTIRIRQILLRMRNKAAAATSVTRSGGAQSVQSTTTSAYMTVAAAAAAASSVRLQNQAYSRSAWTPWLPEPASTAKHSLHDTAVSPAYSLPPMASPSESCLSSRVPERRKKLITSDRPQHPRFSSGEHITLQETSIPHISDSPTLVSEWDNFSAITNESREVPPADACHEGTDNLTRDGCTACSTVPRMRTRPSRTLSWKKEIPSKLTKGRLQALQSFQAEFPELDLEILLGIPSVNAEYEHHSLSSQHVHDSTCKAQPVIKASSSWEAGGRGEGAEVALASAERLQELLKLLHELGVPRRTALKAVGGELDVNFINSRCSKKHVKSVGERMAGLAGVLGLSLVETVGLTTKQPNLINRKEESLSLNVTRLEEVLKLPRSTIEEMIKRYPAMLEMSPMTVSEHLTELAKALGVEKGSNDQIWATFMQLQVSWRAAVNVPREVTSQARPRKGKAGACKNESEGPAYVRMKPLEATSPTSASLSSAATLFLNFPGLLSVSSEKITLKFERLARYAAGKKEWETEIQSMTPKALGRILAASFSVLDRLEFFLGTGAHALGVRKKPLSLLKLITLPSSKFEELFPDFSCEIVADHA</sequence>
<proteinExistence type="predicted"/>